<proteinExistence type="predicted"/>
<dbReference type="Gene3D" id="3.40.190.10">
    <property type="entry name" value="Periplasmic binding protein-like II"/>
    <property type="match status" value="2"/>
</dbReference>
<feature type="signal peptide" evidence="1">
    <location>
        <begin position="1"/>
        <end position="21"/>
    </location>
</feature>
<sequence length="260" mass="29184">MPLSRLLLPIVCCLTLSGASAAEATWRFCHEDNETYPWIMKDREGLYATMAKLAAKRADARIELVWLPWKRCLADVKNGIMDGVVGAGFLQERCEIGVYPGEPCKPDTAQRLYIDRFPLYRNRASTLGWDGQKVIGQRKPIAVQPGFVAARMLKQMGAQVDETDKEPYQILRKVSAGMVDGAILQAPVADPLLKEVADFGATIERLPISFQEYPTYLVVSHQRYKADPKRVKAIWQAFVQARDSNEYQAAKASLNYNEAD</sequence>
<organism evidence="2 3">
    <name type="scientific">Chitinimonas viridis</name>
    <dbReference type="NCBI Taxonomy" id="664880"/>
    <lineage>
        <taxon>Bacteria</taxon>
        <taxon>Pseudomonadati</taxon>
        <taxon>Pseudomonadota</taxon>
        <taxon>Betaproteobacteria</taxon>
        <taxon>Neisseriales</taxon>
        <taxon>Chitinibacteraceae</taxon>
        <taxon>Chitinimonas</taxon>
    </lineage>
</organism>
<reference evidence="2" key="1">
    <citation type="journal article" date="2014" name="Int. J. Syst. Evol. Microbiol.">
        <title>Complete genome of a new Firmicutes species belonging to the dominant human colonic microbiota ('Ruminococcus bicirculans') reveals two chromosomes and a selective capacity to utilize plant glucans.</title>
        <authorList>
            <consortium name="NISC Comparative Sequencing Program"/>
            <person name="Wegmann U."/>
            <person name="Louis P."/>
            <person name="Goesmann A."/>
            <person name="Henrissat B."/>
            <person name="Duncan S.H."/>
            <person name="Flint H.J."/>
        </authorList>
    </citation>
    <scope>NUCLEOTIDE SEQUENCE</scope>
    <source>
        <strain evidence="2">CECT 7703</strain>
    </source>
</reference>
<name>A0ABT8B4Z1_9NEIS</name>
<protein>
    <submittedName>
        <fullName evidence="2">Transporter substrate-binding domain-containing protein</fullName>
    </submittedName>
</protein>
<evidence type="ECO:0000313" key="2">
    <source>
        <dbReference type="EMBL" id="MDN3577327.1"/>
    </source>
</evidence>
<dbReference type="RefSeq" id="WP_290332781.1">
    <property type="nucleotide sequence ID" value="NZ_JAUFPU010000008.1"/>
</dbReference>
<dbReference type="Proteomes" id="UP001180081">
    <property type="component" value="Unassembled WGS sequence"/>
</dbReference>
<dbReference type="SUPFAM" id="SSF53850">
    <property type="entry name" value="Periplasmic binding protein-like II"/>
    <property type="match status" value="1"/>
</dbReference>
<reference evidence="2" key="2">
    <citation type="submission" date="2023-06" db="EMBL/GenBank/DDBJ databases">
        <authorList>
            <person name="Lucena T."/>
            <person name="Sun Q."/>
        </authorList>
    </citation>
    <scope>NUCLEOTIDE SEQUENCE</scope>
    <source>
        <strain evidence="2">CECT 7703</strain>
    </source>
</reference>
<evidence type="ECO:0000313" key="3">
    <source>
        <dbReference type="Proteomes" id="UP001180081"/>
    </source>
</evidence>
<feature type="chain" id="PRO_5045644597" evidence="1">
    <location>
        <begin position="22"/>
        <end position="260"/>
    </location>
</feature>
<evidence type="ECO:0000256" key="1">
    <source>
        <dbReference type="SAM" id="SignalP"/>
    </source>
</evidence>
<keyword evidence="3" id="KW-1185">Reference proteome</keyword>
<accession>A0ABT8B4Z1</accession>
<comment type="caution">
    <text evidence="2">The sequence shown here is derived from an EMBL/GenBank/DDBJ whole genome shotgun (WGS) entry which is preliminary data.</text>
</comment>
<keyword evidence="1" id="KW-0732">Signal</keyword>
<gene>
    <name evidence="2" type="ORF">QWZ03_11170</name>
</gene>
<dbReference type="EMBL" id="JAUFPU010000008">
    <property type="protein sequence ID" value="MDN3577327.1"/>
    <property type="molecule type" value="Genomic_DNA"/>
</dbReference>